<evidence type="ECO:0008006" key="6">
    <source>
        <dbReference type="Google" id="ProtNLM"/>
    </source>
</evidence>
<keyword evidence="1" id="KW-1015">Disulfide bond</keyword>
<keyword evidence="5" id="KW-1185">Reference proteome</keyword>
<comment type="caution">
    <text evidence="4">The sequence shown here is derived from an EMBL/GenBank/DDBJ whole genome shotgun (WGS) entry which is preliminary data.</text>
</comment>
<evidence type="ECO:0000259" key="2">
    <source>
        <dbReference type="PROSITE" id="PS50041"/>
    </source>
</evidence>
<dbReference type="InterPro" id="IPR036465">
    <property type="entry name" value="vWFA_dom_sf"/>
</dbReference>
<evidence type="ECO:0000313" key="5">
    <source>
        <dbReference type="Proteomes" id="UP001176961"/>
    </source>
</evidence>
<name>A0AA36GRZ1_CYLNA</name>
<dbReference type="InterPro" id="IPR016187">
    <property type="entry name" value="CTDL_fold"/>
</dbReference>
<dbReference type="SMART" id="SM00327">
    <property type="entry name" value="VWA"/>
    <property type="match status" value="1"/>
</dbReference>
<evidence type="ECO:0000313" key="4">
    <source>
        <dbReference type="EMBL" id="CAJ0597174.1"/>
    </source>
</evidence>
<feature type="domain" description="VWFA" evidence="3">
    <location>
        <begin position="25"/>
        <end position="203"/>
    </location>
</feature>
<sequence length="375" mass="41891">MEPLTQGITPQKYLCDIRKSTVWVDVMFVVDSSAAMTKTGFAEVTQFIAASMRDLSVGQMPTQTRVGFITYSDDAKLVYDLTYWRSTNDLISKLSLPYSGSSGTNMAAALQMANGVFNSRSHRLNVPKVIVVIAAGYKKNSESPVPAANTFKDFGGILITVEYLQEGGIPVPILTKIASEGYSTGNQHDNLNYDTLATMLGRANCFCPDNYVPYLNSRPEYGCYRAARMPAERSGAERSCGLEHNGKLVKVENYQKAEFLMNMKPALKSEALIGLKRCCGQQFQWQDGSKLTPYDFTMWYNNVAPKTGDECVSMSFDNWNGKYFWKSHSCTKGLPYVCEIAPCSSTNYCSEPLMLRRQAHRMYMAPIKQEAEKQP</sequence>
<evidence type="ECO:0000259" key="3">
    <source>
        <dbReference type="PROSITE" id="PS50234"/>
    </source>
</evidence>
<dbReference type="SUPFAM" id="SSF53300">
    <property type="entry name" value="vWA-like"/>
    <property type="match status" value="1"/>
</dbReference>
<dbReference type="Gene3D" id="3.10.100.10">
    <property type="entry name" value="Mannose-Binding Protein A, subunit A"/>
    <property type="match status" value="1"/>
</dbReference>
<dbReference type="EMBL" id="CATQJL010000223">
    <property type="protein sequence ID" value="CAJ0597174.1"/>
    <property type="molecule type" value="Genomic_DNA"/>
</dbReference>
<dbReference type="Pfam" id="PF00059">
    <property type="entry name" value="Lectin_C"/>
    <property type="match status" value="1"/>
</dbReference>
<evidence type="ECO:0000256" key="1">
    <source>
        <dbReference type="ARBA" id="ARBA00023157"/>
    </source>
</evidence>
<dbReference type="PROSITE" id="PS50041">
    <property type="entry name" value="C_TYPE_LECTIN_2"/>
    <property type="match status" value="1"/>
</dbReference>
<dbReference type="InterPro" id="IPR002035">
    <property type="entry name" value="VWF_A"/>
</dbReference>
<dbReference type="InterPro" id="IPR016186">
    <property type="entry name" value="C-type_lectin-like/link_sf"/>
</dbReference>
<reference evidence="4" key="1">
    <citation type="submission" date="2023-07" db="EMBL/GenBank/DDBJ databases">
        <authorList>
            <consortium name="CYATHOMIX"/>
        </authorList>
    </citation>
    <scope>NUCLEOTIDE SEQUENCE</scope>
    <source>
        <strain evidence="4">N/A</strain>
    </source>
</reference>
<accession>A0AA36GRZ1</accession>
<protein>
    <recommendedName>
        <fullName evidence="6">C-type lectin</fullName>
    </recommendedName>
</protein>
<dbReference type="Gene3D" id="3.40.50.410">
    <property type="entry name" value="von Willebrand factor, type A domain"/>
    <property type="match status" value="1"/>
</dbReference>
<dbReference type="SUPFAM" id="SSF56436">
    <property type="entry name" value="C-type lectin-like"/>
    <property type="match status" value="1"/>
</dbReference>
<dbReference type="PANTHER" id="PTHR31024:SF3">
    <property type="entry name" value="C-TYPE LECTIN-RELATED"/>
    <property type="match status" value="1"/>
</dbReference>
<dbReference type="PANTHER" id="PTHR31024">
    <property type="entry name" value="C-TYPE LECTIN"/>
    <property type="match status" value="1"/>
</dbReference>
<dbReference type="Pfam" id="PF00092">
    <property type="entry name" value="VWA"/>
    <property type="match status" value="1"/>
</dbReference>
<dbReference type="PRINTS" id="PR00453">
    <property type="entry name" value="VWFADOMAIN"/>
</dbReference>
<dbReference type="PROSITE" id="PS00615">
    <property type="entry name" value="C_TYPE_LECTIN_1"/>
    <property type="match status" value="1"/>
</dbReference>
<dbReference type="Proteomes" id="UP001176961">
    <property type="component" value="Unassembled WGS sequence"/>
</dbReference>
<dbReference type="InterPro" id="IPR018378">
    <property type="entry name" value="C-type_lectin_CS"/>
</dbReference>
<dbReference type="CDD" id="cd00037">
    <property type="entry name" value="CLECT"/>
    <property type="match status" value="1"/>
</dbReference>
<dbReference type="PROSITE" id="PS50234">
    <property type="entry name" value="VWFA"/>
    <property type="match status" value="1"/>
</dbReference>
<feature type="domain" description="C-type lectin" evidence="2">
    <location>
        <begin position="223"/>
        <end position="339"/>
    </location>
</feature>
<proteinExistence type="predicted"/>
<organism evidence="4 5">
    <name type="scientific">Cylicocyclus nassatus</name>
    <name type="common">Nematode worm</name>
    <dbReference type="NCBI Taxonomy" id="53992"/>
    <lineage>
        <taxon>Eukaryota</taxon>
        <taxon>Metazoa</taxon>
        <taxon>Ecdysozoa</taxon>
        <taxon>Nematoda</taxon>
        <taxon>Chromadorea</taxon>
        <taxon>Rhabditida</taxon>
        <taxon>Rhabditina</taxon>
        <taxon>Rhabditomorpha</taxon>
        <taxon>Strongyloidea</taxon>
        <taxon>Strongylidae</taxon>
        <taxon>Cylicocyclus</taxon>
    </lineage>
</organism>
<dbReference type="SMART" id="SM00034">
    <property type="entry name" value="CLECT"/>
    <property type="match status" value="1"/>
</dbReference>
<gene>
    <name evidence="4" type="ORF">CYNAS_LOCUS9157</name>
</gene>
<dbReference type="AlphaFoldDB" id="A0AA36GRZ1"/>
<dbReference type="InterPro" id="IPR001304">
    <property type="entry name" value="C-type_lectin-like"/>
</dbReference>
<dbReference type="CDD" id="cd01450">
    <property type="entry name" value="vWFA_subfamily_ECM"/>
    <property type="match status" value="1"/>
</dbReference>